<dbReference type="EMBL" id="CAJOBC010001544">
    <property type="protein sequence ID" value="CAF3684580.1"/>
    <property type="molecule type" value="Genomic_DNA"/>
</dbReference>
<gene>
    <name evidence="1" type="ORF">GPM918_LOCUS8701</name>
    <name evidence="2" type="ORF">SRO942_LOCUS8703</name>
</gene>
<organism evidence="1 3">
    <name type="scientific">Didymodactylos carnosus</name>
    <dbReference type="NCBI Taxonomy" id="1234261"/>
    <lineage>
        <taxon>Eukaryota</taxon>
        <taxon>Metazoa</taxon>
        <taxon>Spiralia</taxon>
        <taxon>Gnathifera</taxon>
        <taxon>Rotifera</taxon>
        <taxon>Eurotatoria</taxon>
        <taxon>Bdelloidea</taxon>
        <taxon>Philodinida</taxon>
        <taxon>Philodinidae</taxon>
        <taxon>Didymodactylos</taxon>
    </lineage>
</organism>
<reference evidence="1" key="1">
    <citation type="submission" date="2021-02" db="EMBL/GenBank/DDBJ databases">
        <authorList>
            <person name="Nowell W R."/>
        </authorList>
    </citation>
    <scope>NUCLEOTIDE SEQUENCE</scope>
</reference>
<dbReference type="Proteomes" id="UP000681722">
    <property type="component" value="Unassembled WGS sequence"/>
</dbReference>
<sequence>MKLYVKWANGKEDSSDEIVTDTKPPHVDSAGYKRAHWSYRFDGYLHYFGLVRATRYQWLEQQSDGTTNYHTREEFSGTLRNFVPLADVQNGFERQTKALKACAERK</sequence>
<evidence type="ECO:0000313" key="2">
    <source>
        <dbReference type="EMBL" id="CAF3684580.1"/>
    </source>
</evidence>
<keyword evidence="3" id="KW-1185">Reference proteome</keyword>
<comment type="caution">
    <text evidence="1">The sequence shown here is derived from an EMBL/GenBank/DDBJ whole genome shotgun (WGS) entry which is preliminary data.</text>
</comment>
<protein>
    <submittedName>
        <fullName evidence="1">Uncharacterized protein</fullName>
    </submittedName>
</protein>
<dbReference type="Proteomes" id="UP000663829">
    <property type="component" value="Unassembled WGS sequence"/>
</dbReference>
<evidence type="ECO:0000313" key="1">
    <source>
        <dbReference type="EMBL" id="CAF0902283.1"/>
    </source>
</evidence>
<dbReference type="AlphaFoldDB" id="A0A813ZRH3"/>
<dbReference type="EMBL" id="CAJNOQ010001544">
    <property type="protein sequence ID" value="CAF0902283.1"/>
    <property type="molecule type" value="Genomic_DNA"/>
</dbReference>
<name>A0A813ZRH3_9BILA</name>
<accession>A0A813ZRH3</accession>
<evidence type="ECO:0000313" key="3">
    <source>
        <dbReference type="Proteomes" id="UP000663829"/>
    </source>
</evidence>
<proteinExistence type="predicted"/>